<dbReference type="InterPro" id="IPR002509">
    <property type="entry name" value="NODB_dom"/>
</dbReference>
<keyword evidence="7" id="KW-1185">Reference proteome</keyword>
<feature type="signal peptide" evidence="4">
    <location>
        <begin position="1"/>
        <end position="31"/>
    </location>
</feature>
<dbReference type="PROSITE" id="PS51677">
    <property type="entry name" value="NODB"/>
    <property type="match status" value="1"/>
</dbReference>
<protein>
    <submittedName>
        <fullName evidence="6">Polysaccharide deacetylase family protein</fullName>
    </submittedName>
</protein>
<dbReference type="CDD" id="cd10917">
    <property type="entry name" value="CE4_NodB_like_6s_7s"/>
    <property type="match status" value="1"/>
</dbReference>
<dbReference type="EMBL" id="JANFNG010000002">
    <property type="protein sequence ID" value="MCQ4080045.1"/>
    <property type="molecule type" value="Genomic_DNA"/>
</dbReference>
<dbReference type="PANTHER" id="PTHR10587:SF133">
    <property type="entry name" value="CHITIN DEACETYLASE 1-RELATED"/>
    <property type="match status" value="1"/>
</dbReference>
<evidence type="ECO:0000256" key="4">
    <source>
        <dbReference type="SAM" id="SignalP"/>
    </source>
</evidence>
<keyword evidence="4" id="KW-0732">Signal</keyword>
<dbReference type="SUPFAM" id="SSF88713">
    <property type="entry name" value="Glycoside hydrolase/deacetylase"/>
    <property type="match status" value="1"/>
</dbReference>
<evidence type="ECO:0000256" key="2">
    <source>
        <dbReference type="ARBA" id="ARBA00022801"/>
    </source>
</evidence>
<sequence length="259" mass="27679">MTRTPISRRTLLSAGGLLLLSGCSDSGATHASAPARPTTEPTMMPGDSHRGGTPQPGAAGKRPTTQAPEFYVEDGSRAIALTIDDGPDPQWTPQVLDLLGRYGITATFCQVGIRAAADPALVHAVADHGHLVANHTWTHADLAAATPAGVREQLERTSDMIESISGQRPRLFRAPYGAWTQSTFAACRALGMRPLDWSVDPRDWARPGVSRIAQTILRTTRPGSIILEHDGGGDRSQTLSALRIVLPRLLDAGYHFVTP</sequence>
<accession>A0ABT1PU48</accession>
<dbReference type="InterPro" id="IPR011330">
    <property type="entry name" value="Glyco_hydro/deAcase_b/a-brl"/>
</dbReference>
<dbReference type="Proteomes" id="UP001057702">
    <property type="component" value="Unassembled WGS sequence"/>
</dbReference>
<dbReference type="PANTHER" id="PTHR10587">
    <property type="entry name" value="GLYCOSYL TRANSFERASE-RELATED"/>
    <property type="match status" value="1"/>
</dbReference>
<comment type="caution">
    <text evidence="6">The sequence shown here is derived from an EMBL/GenBank/DDBJ whole genome shotgun (WGS) entry which is preliminary data.</text>
</comment>
<dbReference type="Gene3D" id="3.20.20.370">
    <property type="entry name" value="Glycoside hydrolase/deacetylase"/>
    <property type="match status" value="1"/>
</dbReference>
<keyword evidence="2" id="KW-0378">Hydrolase</keyword>
<evidence type="ECO:0000313" key="6">
    <source>
        <dbReference type="EMBL" id="MCQ4080045.1"/>
    </source>
</evidence>
<keyword evidence="1" id="KW-0479">Metal-binding</keyword>
<evidence type="ECO:0000259" key="5">
    <source>
        <dbReference type="PROSITE" id="PS51677"/>
    </source>
</evidence>
<evidence type="ECO:0000256" key="3">
    <source>
        <dbReference type="SAM" id="MobiDB-lite"/>
    </source>
</evidence>
<dbReference type="PROSITE" id="PS51318">
    <property type="entry name" value="TAT"/>
    <property type="match status" value="1"/>
</dbReference>
<organism evidence="6 7">
    <name type="scientific">Streptomyces humicola</name>
    <dbReference type="NCBI Taxonomy" id="2953240"/>
    <lineage>
        <taxon>Bacteria</taxon>
        <taxon>Bacillati</taxon>
        <taxon>Actinomycetota</taxon>
        <taxon>Actinomycetes</taxon>
        <taxon>Kitasatosporales</taxon>
        <taxon>Streptomycetaceae</taxon>
        <taxon>Streptomyces</taxon>
    </lineage>
</organism>
<feature type="chain" id="PRO_5045291821" evidence="4">
    <location>
        <begin position="32"/>
        <end position="259"/>
    </location>
</feature>
<feature type="domain" description="NodB homology" evidence="5">
    <location>
        <begin position="77"/>
        <end position="257"/>
    </location>
</feature>
<evidence type="ECO:0000256" key="1">
    <source>
        <dbReference type="ARBA" id="ARBA00022723"/>
    </source>
</evidence>
<proteinExistence type="predicted"/>
<dbReference type="InterPro" id="IPR050248">
    <property type="entry name" value="Polysacc_deacetylase_ArnD"/>
</dbReference>
<reference evidence="6" key="1">
    <citation type="submission" date="2022-06" db="EMBL/GenBank/DDBJ databases">
        <title>Draft genome sequence of Streptomyces sp. RB6PN25 isolated from peat swamp forest in Thailand.</title>
        <authorList>
            <person name="Duangmal K."/>
            <person name="Klaysubun C."/>
        </authorList>
    </citation>
    <scope>NUCLEOTIDE SEQUENCE</scope>
    <source>
        <strain evidence="6">RB6PN25</strain>
    </source>
</reference>
<dbReference type="PROSITE" id="PS51257">
    <property type="entry name" value="PROKAR_LIPOPROTEIN"/>
    <property type="match status" value="1"/>
</dbReference>
<dbReference type="Pfam" id="PF01522">
    <property type="entry name" value="Polysacc_deac_1"/>
    <property type="match status" value="1"/>
</dbReference>
<evidence type="ECO:0000313" key="7">
    <source>
        <dbReference type="Proteomes" id="UP001057702"/>
    </source>
</evidence>
<gene>
    <name evidence="6" type="ORF">NGB36_05415</name>
</gene>
<dbReference type="RefSeq" id="WP_255918906.1">
    <property type="nucleotide sequence ID" value="NZ_JANFNG010000002.1"/>
</dbReference>
<feature type="region of interest" description="Disordered" evidence="3">
    <location>
        <begin position="26"/>
        <end position="64"/>
    </location>
</feature>
<name>A0ABT1PU48_9ACTN</name>
<dbReference type="InterPro" id="IPR006311">
    <property type="entry name" value="TAT_signal"/>
</dbReference>